<evidence type="ECO:0000313" key="2">
    <source>
        <dbReference type="Proteomes" id="UP000032142"/>
    </source>
</evidence>
<dbReference type="GO" id="GO:0016874">
    <property type="term" value="F:ligase activity"/>
    <property type="evidence" value="ECO:0007669"/>
    <property type="project" value="UniProtKB-KW"/>
</dbReference>
<name>A0A0B0PP14_GOSAR</name>
<evidence type="ECO:0000313" key="1">
    <source>
        <dbReference type="EMBL" id="KHG26725.1"/>
    </source>
</evidence>
<organism evidence="1 2">
    <name type="scientific">Gossypium arboreum</name>
    <name type="common">Tree cotton</name>
    <name type="synonym">Gossypium nanking</name>
    <dbReference type="NCBI Taxonomy" id="29729"/>
    <lineage>
        <taxon>Eukaryota</taxon>
        <taxon>Viridiplantae</taxon>
        <taxon>Streptophyta</taxon>
        <taxon>Embryophyta</taxon>
        <taxon>Tracheophyta</taxon>
        <taxon>Spermatophyta</taxon>
        <taxon>Magnoliopsida</taxon>
        <taxon>eudicotyledons</taxon>
        <taxon>Gunneridae</taxon>
        <taxon>Pentapetalae</taxon>
        <taxon>rosids</taxon>
        <taxon>malvids</taxon>
        <taxon>Malvales</taxon>
        <taxon>Malvaceae</taxon>
        <taxon>Malvoideae</taxon>
        <taxon>Gossypium</taxon>
    </lineage>
</organism>
<reference evidence="2" key="1">
    <citation type="submission" date="2014-09" db="EMBL/GenBank/DDBJ databases">
        <authorList>
            <person name="Mudge J."/>
            <person name="Ramaraj T."/>
            <person name="Lindquist I.E."/>
            <person name="Bharti A.K."/>
            <person name="Sundararajan A."/>
            <person name="Cameron C.T."/>
            <person name="Woodward J.E."/>
            <person name="May G.D."/>
            <person name="Brubaker C."/>
            <person name="Broadhvest J."/>
            <person name="Wilkins T.A."/>
        </authorList>
    </citation>
    <scope>NUCLEOTIDE SEQUENCE</scope>
    <source>
        <strain evidence="2">cv. AKA8401</strain>
    </source>
</reference>
<protein>
    <submittedName>
        <fullName evidence="1">DNA ligase</fullName>
    </submittedName>
</protein>
<dbReference type="AlphaFoldDB" id="A0A0B0PP14"/>
<sequence>MILDYYFGRAPAFIADSPQLRLVSSLVSDKSKLHIRLSNFRLGQGHGRVSQLCVTRGHVALSCVPWCENEIKVSLLHTASHMGVWLAVW</sequence>
<dbReference type="EMBL" id="KN438166">
    <property type="protein sequence ID" value="KHG26725.1"/>
    <property type="molecule type" value="Genomic_DNA"/>
</dbReference>
<keyword evidence="1" id="KW-0436">Ligase</keyword>
<dbReference type="Proteomes" id="UP000032142">
    <property type="component" value="Unassembled WGS sequence"/>
</dbReference>
<accession>A0A0B0PP14</accession>
<proteinExistence type="predicted"/>
<gene>
    <name evidence="1" type="ORF">F383_01734</name>
</gene>
<keyword evidence="2" id="KW-1185">Reference proteome</keyword>